<dbReference type="SUPFAM" id="SSF109905">
    <property type="entry name" value="Surp module (SWAP domain)"/>
    <property type="match status" value="1"/>
</dbReference>
<evidence type="ECO:0000313" key="9">
    <source>
        <dbReference type="EMBL" id="KAG9450029.1"/>
    </source>
</evidence>
<dbReference type="GO" id="GO:0003723">
    <property type="term" value="F:RNA binding"/>
    <property type="evidence" value="ECO:0007669"/>
    <property type="project" value="UniProtKB-KW"/>
</dbReference>
<evidence type="ECO:0000256" key="7">
    <source>
        <dbReference type="SAM" id="MobiDB-lite"/>
    </source>
</evidence>
<feature type="domain" description="SURP motif" evidence="8">
    <location>
        <begin position="412"/>
        <end position="454"/>
    </location>
</feature>
<feature type="compositionally biased region" description="Basic and acidic residues" evidence="7">
    <location>
        <begin position="964"/>
        <end position="983"/>
    </location>
</feature>
<comment type="caution">
    <text evidence="9">The sequence shown here is derived from an EMBL/GenBank/DDBJ whole genome shotgun (WGS) entry which is preliminary data.</text>
</comment>
<evidence type="ECO:0000256" key="6">
    <source>
        <dbReference type="ARBA" id="ARBA00023242"/>
    </source>
</evidence>
<gene>
    <name evidence="9" type="ORF">H6P81_009994</name>
</gene>
<dbReference type="Gene3D" id="1.10.10.790">
    <property type="entry name" value="Surp module"/>
    <property type="match status" value="1"/>
</dbReference>
<comment type="subcellular location">
    <subcellularLocation>
        <location evidence="1">Nucleus</location>
    </subcellularLocation>
</comment>
<accession>A0AAV7END5</accession>
<keyword evidence="10" id="KW-1185">Reference proteome</keyword>
<evidence type="ECO:0000256" key="4">
    <source>
        <dbReference type="ARBA" id="ARBA00022884"/>
    </source>
</evidence>
<dbReference type="InterPro" id="IPR035967">
    <property type="entry name" value="SWAP/Surp_sf"/>
</dbReference>
<feature type="compositionally biased region" description="Polar residues" evidence="7">
    <location>
        <begin position="858"/>
        <end position="870"/>
    </location>
</feature>
<dbReference type="InterPro" id="IPR000061">
    <property type="entry name" value="Surp"/>
</dbReference>
<dbReference type="PANTHER" id="PTHR13384">
    <property type="entry name" value="G PATCH DOMAIN-CONTAINING PROTEIN 1"/>
    <property type="match status" value="1"/>
</dbReference>
<evidence type="ECO:0000256" key="1">
    <source>
        <dbReference type="ARBA" id="ARBA00004123"/>
    </source>
</evidence>
<dbReference type="PROSITE" id="PS50128">
    <property type="entry name" value="SURP"/>
    <property type="match status" value="1"/>
</dbReference>
<dbReference type="PANTHER" id="PTHR13384:SF19">
    <property type="entry name" value="G PATCH DOMAIN-CONTAINING PROTEIN 1"/>
    <property type="match status" value="1"/>
</dbReference>
<proteinExistence type="predicted"/>
<dbReference type="Pfam" id="PF01805">
    <property type="entry name" value="Surp"/>
    <property type="match status" value="1"/>
</dbReference>
<name>A0AAV7END5_ARIFI</name>
<dbReference type="Pfam" id="PF07713">
    <property type="entry name" value="DUF1604"/>
    <property type="match status" value="1"/>
</dbReference>
<evidence type="ECO:0000259" key="8">
    <source>
        <dbReference type="PROSITE" id="PS50128"/>
    </source>
</evidence>
<dbReference type="SMART" id="SM00648">
    <property type="entry name" value="SWAP"/>
    <property type="match status" value="1"/>
</dbReference>
<dbReference type="GO" id="GO:0005634">
    <property type="term" value="C:nucleus"/>
    <property type="evidence" value="ECO:0007669"/>
    <property type="project" value="UniProtKB-SubCell"/>
</dbReference>
<dbReference type="EMBL" id="JAINDJ010000004">
    <property type="protein sequence ID" value="KAG9450029.1"/>
    <property type="molecule type" value="Genomic_DNA"/>
</dbReference>
<evidence type="ECO:0000256" key="3">
    <source>
        <dbReference type="ARBA" id="ARBA00022664"/>
    </source>
</evidence>
<keyword evidence="2" id="KW-0341">Growth regulation</keyword>
<dbReference type="FunFam" id="1.10.10.790:FF:000012">
    <property type="entry name" value="G patch domain-containing protein TGH"/>
    <property type="match status" value="1"/>
</dbReference>
<evidence type="ECO:0000256" key="5">
    <source>
        <dbReference type="ARBA" id="ARBA00023158"/>
    </source>
</evidence>
<evidence type="ECO:0000313" key="10">
    <source>
        <dbReference type="Proteomes" id="UP000825729"/>
    </source>
</evidence>
<evidence type="ECO:0000256" key="2">
    <source>
        <dbReference type="ARBA" id="ARBA00022604"/>
    </source>
</evidence>
<dbReference type="InterPro" id="IPR011666">
    <property type="entry name" value="DUF1604"/>
</dbReference>
<dbReference type="AlphaFoldDB" id="A0AAV7END5"/>
<dbReference type="GO" id="GO:0031047">
    <property type="term" value="P:regulatory ncRNA-mediated gene silencing"/>
    <property type="evidence" value="ECO:0007669"/>
    <property type="project" value="UniProtKB-KW"/>
</dbReference>
<feature type="region of interest" description="Disordered" evidence="7">
    <location>
        <begin position="689"/>
        <end position="727"/>
    </location>
</feature>
<feature type="compositionally biased region" description="Basic residues" evidence="7">
    <location>
        <begin position="920"/>
        <end position="937"/>
    </location>
</feature>
<organism evidence="9 10">
    <name type="scientific">Aristolochia fimbriata</name>
    <name type="common">White veined hardy Dutchman's pipe vine</name>
    <dbReference type="NCBI Taxonomy" id="158543"/>
    <lineage>
        <taxon>Eukaryota</taxon>
        <taxon>Viridiplantae</taxon>
        <taxon>Streptophyta</taxon>
        <taxon>Embryophyta</taxon>
        <taxon>Tracheophyta</taxon>
        <taxon>Spermatophyta</taxon>
        <taxon>Magnoliopsida</taxon>
        <taxon>Magnoliidae</taxon>
        <taxon>Piperales</taxon>
        <taxon>Aristolochiaceae</taxon>
        <taxon>Aristolochia</taxon>
    </lineage>
</organism>
<feature type="compositionally biased region" description="Basic residues" evidence="7">
    <location>
        <begin position="879"/>
        <end position="891"/>
    </location>
</feature>
<keyword evidence="3" id="KW-0507">mRNA processing</keyword>
<keyword evidence="5" id="KW-0943">RNA-mediated gene silencing</keyword>
<sequence length="995" mass="112500">MDSDEEDFVYYGTPIVREEEMTSRKKKVVAESAGQMRSLPSWKQEVRDEEGRRRFHGAFSGGFSAGYYNTVGSKEGWTPQSFTSSRKSRAEVKEQSVFSFLDDDEKAELEGRSVGTSSTFDTFGFTATELSRKQAEKELHKRPSAIPGPVPDELITPAPNSIGVKLLLKMGWRHGHAIKDSQCNQLYDARREARKAFLAFSSEKAKPDDDVDAITSDYESTIEEFISDEKSFFSRSTPVFVLNPKQDLHGLGFDPFRHAPEFRERKRLRMSGAEGPGKGRAPSLGGKLFASNSGKIAPGFGIGALEELDVEDEDIYASGFEFEEVNVDEAEESQRISKDNRIQLSNKKHGSLSGFKVAEKSDYQLERFPPPDIPADFDPHHKFPAPLKTGIKLIESPPPEVPPPEDNNLRILIEGFASLVSRCGTLFEDLSKEKNKDNPLFAFLNGGNGYNYYVRKLWELQQKHSDRQKLPVDNVKSTGKMTAEDRGRILGEKPLERTMKDSGSSTSTDGVQLQFNLRDTFTKPSSLVDILEAAKPFKNDPAKQERFEQFLKDKYKGGLRSISSVGSSNMSEADRARERLDFEAAAEAIEKGESSKISKFSSDQLLFENQFTKGQFVSGGTEVYKPQKEKTEVEIKYPRREEYQWRPYPLLCKRFDIIDPFMGKPLPLARARSKMDSLIFTSDFVKSTKTEETPTINRENLPVSKPELPKTTEETPQPESESEANLNIERPVDLYKAIFSDDSDDEEDAAPVSNQMDDMENKTEVANTVLNRLIAGDFLESLGKELGLEVPPEPVYYSKENKSNLTSSRKEVLIAEDACTSPRNDLVGSINGASLGPLGDRDADMLKKELEAFGEMSLANQPSSEKTAQPKSEEMVDSKKRRSHRKKHRSRSTSSDSSYSTDDDYRHGSRLRSREDKKDTSKRKSRKHSKHHKRKSRGSSGKSHYCDSESDERDKRREKKKTRINRDEKDDREDRPEKRKSIDSSKSSSHSRRHY</sequence>
<protein>
    <recommendedName>
        <fullName evidence="8">SURP motif domain-containing protein</fullName>
    </recommendedName>
</protein>
<feature type="compositionally biased region" description="Basic and acidic residues" evidence="7">
    <location>
        <begin position="944"/>
        <end position="955"/>
    </location>
</feature>
<dbReference type="Pfam" id="PF26093">
    <property type="entry name" value="HTH_TGH"/>
    <property type="match status" value="1"/>
</dbReference>
<reference evidence="9 10" key="1">
    <citation type="submission" date="2021-07" db="EMBL/GenBank/DDBJ databases">
        <title>The Aristolochia fimbriata genome: insights into angiosperm evolution, floral development and chemical biosynthesis.</title>
        <authorList>
            <person name="Jiao Y."/>
        </authorList>
    </citation>
    <scope>NUCLEOTIDE SEQUENCE [LARGE SCALE GENOMIC DNA]</scope>
    <source>
        <strain evidence="9">IBCAS-2021</strain>
        <tissue evidence="9">Leaf</tissue>
    </source>
</reference>
<keyword evidence="6" id="KW-0539">Nucleus</keyword>
<feature type="region of interest" description="Disordered" evidence="7">
    <location>
        <begin position="846"/>
        <end position="995"/>
    </location>
</feature>
<keyword evidence="4" id="KW-0694">RNA-binding</keyword>
<dbReference type="Proteomes" id="UP000825729">
    <property type="component" value="Unassembled WGS sequence"/>
</dbReference>
<dbReference type="GO" id="GO:0006397">
    <property type="term" value="P:mRNA processing"/>
    <property type="evidence" value="ECO:0007669"/>
    <property type="project" value="UniProtKB-KW"/>
</dbReference>
<feature type="compositionally biased region" description="Basic and acidic residues" evidence="7">
    <location>
        <begin position="903"/>
        <end position="919"/>
    </location>
</feature>